<feature type="compositionally biased region" description="Polar residues" evidence="1">
    <location>
        <begin position="128"/>
        <end position="140"/>
    </location>
</feature>
<dbReference type="AlphaFoldDB" id="A0A3A3Z6R6"/>
<dbReference type="InterPro" id="IPR045773">
    <property type="entry name" value="DUF6226"/>
</dbReference>
<organism evidence="2 3">
    <name type="scientific">Vallicoccus soli</name>
    <dbReference type="NCBI Taxonomy" id="2339232"/>
    <lineage>
        <taxon>Bacteria</taxon>
        <taxon>Bacillati</taxon>
        <taxon>Actinomycetota</taxon>
        <taxon>Actinomycetes</taxon>
        <taxon>Motilibacterales</taxon>
        <taxon>Vallicoccaceae</taxon>
        <taxon>Vallicoccus</taxon>
    </lineage>
</organism>
<dbReference type="OrthoDB" id="3227561at2"/>
<evidence type="ECO:0000256" key="1">
    <source>
        <dbReference type="SAM" id="MobiDB-lite"/>
    </source>
</evidence>
<dbReference type="Proteomes" id="UP000265614">
    <property type="component" value="Unassembled WGS sequence"/>
</dbReference>
<sequence length="169" mass="18182">MSRWGPEGPPDEAYERVTDPERFGVLHGVARALVADLERRFAVRTEQVAGGVRLVPDGGGTPLEVELTPFPGVRLRYGRSGGGAFPLCGCDACDEDPQEVAEQLREAVEDVVGGRYAEELACEPGKATVTTRTPGSTGCSSYDEEEAEPYGPPGLRWQHAWPAWPARGS</sequence>
<name>A0A3A3Z6R6_9ACTN</name>
<dbReference type="RefSeq" id="WP_119950136.1">
    <property type="nucleotide sequence ID" value="NZ_QZEZ01000003.1"/>
</dbReference>
<dbReference type="Pfam" id="PF19736">
    <property type="entry name" value="DUF6226"/>
    <property type="match status" value="1"/>
</dbReference>
<proteinExistence type="predicted"/>
<gene>
    <name evidence="2" type="ORF">D5H78_09250</name>
</gene>
<evidence type="ECO:0000313" key="2">
    <source>
        <dbReference type="EMBL" id="RJK96405.1"/>
    </source>
</evidence>
<accession>A0A3A3Z6R6</accession>
<dbReference type="EMBL" id="QZEZ01000003">
    <property type="protein sequence ID" value="RJK96405.1"/>
    <property type="molecule type" value="Genomic_DNA"/>
</dbReference>
<keyword evidence="3" id="KW-1185">Reference proteome</keyword>
<feature type="region of interest" description="Disordered" evidence="1">
    <location>
        <begin position="127"/>
        <end position="169"/>
    </location>
</feature>
<comment type="caution">
    <text evidence="2">The sequence shown here is derived from an EMBL/GenBank/DDBJ whole genome shotgun (WGS) entry which is preliminary data.</text>
</comment>
<protein>
    <submittedName>
        <fullName evidence="2">Uncharacterized protein</fullName>
    </submittedName>
</protein>
<evidence type="ECO:0000313" key="3">
    <source>
        <dbReference type="Proteomes" id="UP000265614"/>
    </source>
</evidence>
<reference evidence="2 3" key="1">
    <citation type="submission" date="2018-09" db="EMBL/GenBank/DDBJ databases">
        <title>YIM 75000 draft genome.</title>
        <authorList>
            <person name="Tang S."/>
            <person name="Feng Y."/>
        </authorList>
    </citation>
    <scope>NUCLEOTIDE SEQUENCE [LARGE SCALE GENOMIC DNA]</scope>
    <source>
        <strain evidence="2 3">YIM 75000</strain>
    </source>
</reference>